<dbReference type="PANTHER" id="PTHR24173">
    <property type="entry name" value="ANKYRIN REPEAT CONTAINING"/>
    <property type="match status" value="1"/>
</dbReference>
<keyword evidence="2 3" id="KW-0040">ANK repeat</keyword>
<name>A0A232FJF7_9HYME</name>
<dbReference type="SMART" id="SM00248">
    <property type="entry name" value="ANK"/>
    <property type="match status" value="7"/>
</dbReference>
<dbReference type="PANTHER" id="PTHR24173:SF61">
    <property type="entry name" value="ANKYRIN 2"/>
    <property type="match status" value="1"/>
</dbReference>
<feature type="repeat" description="ANK" evidence="3">
    <location>
        <begin position="146"/>
        <end position="181"/>
    </location>
</feature>
<dbReference type="InterPro" id="IPR036770">
    <property type="entry name" value="Ankyrin_rpt-contain_sf"/>
</dbReference>
<accession>A0A232FJF7</accession>
<evidence type="ECO:0000313" key="4">
    <source>
        <dbReference type="EMBL" id="OXU30874.1"/>
    </source>
</evidence>
<keyword evidence="1" id="KW-0677">Repeat</keyword>
<evidence type="ECO:0000256" key="3">
    <source>
        <dbReference type="PROSITE-ProRule" id="PRU00023"/>
    </source>
</evidence>
<dbReference type="EMBL" id="NNAY01000110">
    <property type="protein sequence ID" value="OXU30874.1"/>
    <property type="molecule type" value="Genomic_DNA"/>
</dbReference>
<dbReference type="InterPro" id="IPR002110">
    <property type="entry name" value="Ankyrin_rpt"/>
</dbReference>
<feature type="repeat" description="ANK" evidence="3">
    <location>
        <begin position="217"/>
        <end position="250"/>
    </location>
</feature>
<comment type="caution">
    <text evidence="4">The sequence shown here is derived from an EMBL/GenBank/DDBJ whole genome shotgun (WGS) entry which is preliminary data.</text>
</comment>
<dbReference type="PROSITE" id="PS50088">
    <property type="entry name" value="ANK_REPEAT"/>
    <property type="match status" value="4"/>
</dbReference>
<dbReference type="Gene3D" id="1.25.40.20">
    <property type="entry name" value="Ankyrin repeat-containing domain"/>
    <property type="match status" value="3"/>
</dbReference>
<dbReference type="Pfam" id="PF12796">
    <property type="entry name" value="Ank_2"/>
    <property type="match status" value="2"/>
</dbReference>
<organism evidence="4 5">
    <name type="scientific">Trichomalopsis sarcophagae</name>
    <dbReference type="NCBI Taxonomy" id="543379"/>
    <lineage>
        <taxon>Eukaryota</taxon>
        <taxon>Metazoa</taxon>
        <taxon>Ecdysozoa</taxon>
        <taxon>Arthropoda</taxon>
        <taxon>Hexapoda</taxon>
        <taxon>Insecta</taxon>
        <taxon>Pterygota</taxon>
        <taxon>Neoptera</taxon>
        <taxon>Endopterygota</taxon>
        <taxon>Hymenoptera</taxon>
        <taxon>Apocrita</taxon>
        <taxon>Proctotrupomorpha</taxon>
        <taxon>Chalcidoidea</taxon>
        <taxon>Pteromalidae</taxon>
        <taxon>Pteromalinae</taxon>
        <taxon>Trichomalopsis</taxon>
    </lineage>
</organism>
<keyword evidence="5" id="KW-1185">Reference proteome</keyword>
<dbReference type="PRINTS" id="PR01415">
    <property type="entry name" value="ANKYRIN"/>
</dbReference>
<dbReference type="Pfam" id="PF00023">
    <property type="entry name" value="Ank"/>
    <property type="match status" value="1"/>
</dbReference>
<evidence type="ECO:0000256" key="2">
    <source>
        <dbReference type="ARBA" id="ARBA00023043"/>
    </source>
</evidence>
<reference evidence="4 5" key="1">
    <citation type="journal article" date="2017" name="Curr. Biol.">
        <title>The Evolution of Venom by Co-option of Single-Copy Genes.</title>
        <authorList>
            <person name="Martinson E.O."/>
            <person name="Mrinalini"/>
            <person name="Kelkar Y.D."/>
            <person name="Chang C.H."/>
            <person name="Werren J.H."/>
        </authorList>
    </citation>
    <scope>NUCLEOTIDE SEQUENCE [LARGE SCALE GENOMIC DNA]</scope>
    <source>
        <strain evidence="4 5">Alberta</strain>
        <tissue evidence="4">Whole body</tissue>
    </source>
</reference>
<feature type="repeat" description="ANK" evidence="3">
    <location>
        <begin position="111"/>
        <end position="145"/>
    </location>
</feature>
<dbReference type="STRING" id="543379.A0A232FJF7"/>
<sequence length="496" mass="56378">MDNDTPLHSAIRNFKDDLDHIKILLEDDDSDINVGNSKGETALHLAGQNKRCSEELIKLLLAHGADVNATTSPDGNSVLHLFAGSCINLDTNEVATILLKHGSDANARNSKGEIPLHMAVKNEECSEIVIKQLLEYSSDVNASDLKGDTPFHLAMANYKCYDYVMIRLFLTYGADVSKRNGMDETPLQAYYNGKTEGSCPVDPRLQILLQTREEQLENSSELHIACLYGKPDQVQDMLLQLGADVNSLDKYGYSPLAYTFLRFHDDYDRWHIVQSLLHYGANICHQITLENDSKRSLIEVGMASYSYRNRDESEPQKMLFGIIDYIEHIAKLLKLYEEQAELGINSEALQNLQGILAKNRFYVILMTILNDSRLSKESLLSKCSKELEAMRETRLGESRQTFWDLMLAKTAESYVKNKKLVEAFYAKHDIFPMYKGILDAKIDKALERQRLIDNATTSFFNVLNFADPSDEFYERTLSYCSNKDLMNLIDGLKERE</sequence>
<dbReference type="Proteomes" id="UP000215335">
    <property type="component" value="Unassembled WGS sequence"/>
</dbReference>
<gene>
    <name evidence="4" type="ORF">TSAR_002595</name>
</gene>
<dbReference type="SUPFAM" id="SSF48403">
    <property type="entry name" value="Ankyrin repeat"/>
    <property type="match status" value="1"/>
</dbReference>
<proteinExistence type="predicted"/>
<dbReference type="PROSITE" id="PS50297">
    <property type="entry name" value="ANK_REP_REGION"/>
    <property type="match status" value="4"/>
</dbReference>
<dbReference type="AlphaFoldDB" id="A0A232FJF7"/>
<protein>
    <submittedName>
        <fullName evidence="4">Uncharacterized protein</fullName>
    </submittedName>
</protein>
<evidence type="ECO:0000313" key="5">
    <source>
        <dbReference type="Proteomes" id="UP000215335"/>
    </source>
</evidence>
<feature type="repeat" description="ANK" evidence="3">
    <location>
        <begin position="38"/>
        <end position="72"/>
    </location>
</feature>
<evidence type="ECO:0000256" key="1">
    <source>
        <dbReference type="ARBA" id="ARBA00022737"/>
    </source>
</evidence>